<dbReference type="EMBL" id="JAGTJS010000020">
    <property type="protein sequence ID" value="KAH7240423.1"/>
    <property type="molecule type" value="Genomic_DNA"/>
</dbReference>
<dbReference type="AlphaFoldDB" id="A0A9P9GIY9"/>
<sequence>MRITAVILILALSWIIPAAQAEVGSHDYMSEVSNYTEEEETSTEEWTPMYPWQPSPGAKEPTTERETYRDVCTGFIEGGGNILHTTTCPDYSSCCFGGGFVTCTHSEAECDYLPTETAPSEHSESKDEYKSSPLSTGGIIGIAVSAGCSVLGLIFTIAFKIWKHRRRAKDTQNEQGYN</sequence>
<dbReference type="OrthoDB" id="3554725at2759"/>
<accession>A0A9P9GIY9</accession>
<keyword evidence="2" id="KW-0472">Membrane</keyword>
<feature type="transmembrane region" description="Helical" evidence="2">
    <location>
        <begin position="139"/>
        <end position="159"/>
    </location>
</feature>
<keyword evidence="5" id="KW-1185">Reference proteome</keyword>
<evidence type="ECO:0000256" key="3">
    <source>
        <dbReference type="SAM" id="SignalP"/>
    </source>
</evidence>
<evidence type="ECO:0000313" key="5">
    <source>
        <dbReference type="Proteomes" id="UP000736672"/>
    </source>
</evidence>
<name>A0A9P9GIY9_FUSSL</name>
<organism evidence="4 5">
    <name type="scientific">Fusarium solani</name>
    <name type="common">Filamentous fungus</name>
    <dbReference type="NCBI Taxonomy" id="169388"/>
    <lineage>
        <taxon>Eukaryota</taxon>
        <taxon>Fungi</taxon>
        <taxon>Dikarya</taxon>
        <taxon>Ascomycota</taxon>
        <taxon>Pezizomycotina</taxon>
        <taxon>Sordariomycetes</taxon>
        <taxon>Hypocreomycetidae</taxon>
        <taxon>Hypocreales</taxon>
        <taxon>Nectriaceae</taxon>
        <taxon>Fusarium</taxon>
        <taxon>Fusarium solani species complex</taxon>
    </lineage>
</organism>
<keyword evidence="2" id="KW-0812">Transmembrane</keyword>
<feature type="signal peptide" evidence="3">
    <location>
        <begin position="1"/>
        <end position="21"/>
    </location>
</feature>
<feature type="chain" id="PRO_5040112440" evidence="3">
    <location>
        <begin position="22"/>
        <end position="178"/>
    </location>
</feature>
<dbReference type="Proteomes" id="UP000736672">
    <property type="component" value="Unassembled WGS sequence"/>
</dbReference>
<evidence type="ECO:0000256" key="2">
    <source>
        <dbReference type="SAM" id="Phobius"/>
    </source>
</evidence>
<keyword evidence="3" id="KW-0732">Signal</keyword>
<protein>
    <submittedName>
        <fullName evidence="4">Uncharacterized protein</fullName>
    </submittedName>
</protein>
<feature type="region of interest" description="Disordered" evidence="1">
    <location>
        <begin position="41"/>
        <end position="64"/>
    </location>
</feature>
<reference evidence="4" key="1">
    <citation type="journal article" date="2021" name="Nat. Commun.">
        <title>Genetic determinants of endophytism in the Arabidopsis root mycobiome.</title>
        <authorList>
            <person name="Mesny F."/>
            <person name="Miyauchi S."/>
            <person name="Thiergart T."/>
            <person name="Pickel B."/>
            <person name="Atanasova L."/>
            <person name="Karlsson M."/>
            <person name="Huettel B."/>
            <person name="Barry K.W."/>
            <person name="Haridas S."/>
            <person name="Chen C."/>
            <person name="Bauer D."/>
            <person name="Andreopoulos W."/>
            <person name="Pangilinan J."/>
            <person name="LaButti K."/>
            <person name="Riley R."/>
            <person name="Lipzen A."/>
            <person name="Clum A."/>
            <person name="Drula E."/>
            <person name="Henrissat B."/>
            <person name="Kohler A."/>
            <person name="Grigoriev I.V."/>
            <person name="Martin F.M."/>
            <person name="Hacquard S."/>
        </authorList>
    </citation>
    <scope>NUCLEOTIDE SEQUENCE</scope>
    <source>
        <strain evidence="4">FSSC 5 MPI-SDFR-AT-0091</strain>
    </source>
</reference>
<proteinExistence type="predicted"/>
<comment type="caution">
    <text evidence="4">The sequence shown here is derived from an EMBL/GenBank/DDBJ whole genome shotgun (WGS) entry which is preliminary data.</text>
</comment>
<evidence type="ECO:0000256" key="1">
    <source>
        <dbReference type="SAM" id="MobiDB-lite"/>
    </source>
</evidence>
<evidence type="ECO:0000313" key="4">
    <source>
        <dbReference type="EMBL" id="KAH7240423.1"/>
    </source>
</evidence>
<keyword evidence="2" id="KW-1133">Transmembrane helix</keyword>
<gene>
    <name evidence="4" type="ORF">B0J15DRAFT_553289</name>
</gene>